<dbReference type="Gene3D" id="3.10.450.50">
    <property type="match status" value="1"/>
</dbReference>
<dbReference type="SUPFAM" id="SSF54427">
    <property type="entry name" value="NTF2-like"/>
    <property type="match status" value="1"/>
</dbReference>
<name>A0A8H4NR72_9HYPO</name>
<sequence length="132" mass="14792">MAETLKSRVEAYRQSWNSGKLDRLVSHWVPEGLDYSDYLTRNLHMNNDVAKQVFGGMLSLCGDIDMVTRNLSGTADNAVWEADINFTCLADFPGSPFKKGDRAKTVGVSLIEFNSEGKIVKQSDYYCWSPAE</sequence>
<comment type="caution">
    <text evidence="1">The sequence shown here is derived from an EMBL/GenBank/DDBJ whole genome shotgun (WGS) entry which is preliminary data.</text>
</comment>
<evidence type="ECO:0008006" key="3">
    <source>
        <dbReference type="Google" id="ProtNLM"/>
    </source>
</evidence>
<evidence type="ECO:0000313" key="1">
    <source>
        <dbReference type="EMBL" id="KAF4444660.1"/>
    </source>
</evidence>
<keyword evidence="2" id="KW-1185">Reference proteome</keyword>
<gene>
    <name evidence="1" type="ORF">FALBO_17219</name>
</gene>
<dbReference type="InterPro" id="IPR032710">
    <property type="entry name" value="NTF2-like_dom_sf"/>
</dbReference>
<protein>
    <recommendedName>
        <fullName evidence="3">SnoaL-like domain-containing protein</fullName>
    </recommendedName>
</protein>
<accession>A0A8H4NR72</accession>
<dbReference type="OrthoDB" id="5305593at2759"/>
<proteinExistence type="predicted"/>
<evidence type="ECO:0000313" key="2">
    <source>
        <dbReference type="Proteomes" id="UP000554235"/>
    </source>
</evidence>
<reference evidence="1 2" key="1">
    <citation type="submission" date="2020-01" db="EMBL/GenBank/DDBJ databases">
        <title>Identification and distribution of gene clusters putatively required for synthesis of sphingolipid metabolism inhibitors in phylogenetically diverse species of the filamentous fungus Fusarium.</title>
        <authorList>
            <person name="Kim H.-S."/>
            <person name="Busman M."/>
            <person name="Brown D.W."/>
            <person name="Divon H."/>
            <person name="Uhlig S."/>
            <person name="Proctor R.H."/>
        </authorList>
    </citation>
    <scope>NUCLEOTIDE SEQUENCE [LARGE SCALE GENOMIC DNA]</scope>
    <source>
        <strain evidence="1 2">NRRL 20459</strain>
    </source>
</reference>
<dbReference type="AlphaFoldDB" id="A0A8H4NR72"/>
<dbReference type="Proteomes" id="UP000554235">
    <property type="component" value="Unassembled WGS sequence"/>
</dbReference>
<dbReference type="EMBL" id="JAADYS010003686">
    <property type="protein sequence ID" value="KAF4444660.1"/>
    <property type="molecule type" value="Genomic_DNA"/>
</dbReference>
<organism evidence="1 2">
    <name type="scientific">Fusarium albosuccineum</name>
    <dbReference type="NCBI Taxonomy" id="1237068"/>
    <lineage>
        <taxon>Eukaryota</taxon>
        <taxon>Fungi</taxon>
        <taxon>Dikarya</taxon>
        <taxon>Ascomycota</taxon>
        <taxon>Pezizomycotina</taxon>
        <taxon>Sordariomycetes</taxon>
        <taxon>Hypocreomycetidae</taxon>
        <taxon>Hypocreales</taxon>
        <taxon>Nectriaceae</taxon>
        <taxon>Fusarium</taxon>
        <taxon>Fusarium decemcellulare species complex</taxon>
    </lineage>
</organism>